<feature type="domain" description="Aldehyde dehydrogenase" evidence="2">
    <location>
        <begin position="31"/>
        <end position="206"/>
    </location>
</feature>
<dbReference type="Pfam" id="PF00171">
    <property type="entry name" value="Aldedh"/>
    <property type="match status" value="1"/>
</dbReference>
<evidence type="ECO:0000313" key="3">
    <source>
        <dbReference type="EMBL" id="RJG21783.1"/>
    </source>
</evidence>
<dbReference type="OrthoDB" id="2644916at2"/>
<dbReference type="InterPro" id="IPR015590">
    <property type="entry name" value="Aldehyde_DH_dom"/>
</dbReference>
<dbReference type="PROSITE" id="PS00070">
    <property type="entry name" value="ALDEHYDE_DEHYDR_CYS"/>
    <property type="match status" value="1"/>
</dbReference>
<dbReference type="PANTHER" id="PTHR43353:SF5">
    <property type="entry name" value="SUCCINATE-SEMIALDEHYDE DEHYDROGENASE, MITOCHONDRIAL"/>
    <property type="match status" value="1"/>
</dbReference>
<accession>A0A3A3GVH8</accession>
<gene>
    <name evidence="3" type="ORF">DQX05_20085</name>
</gene>
<dbReference type="AlphaFoldDB" id="A0A3A3GVH8"/>
<dbReference type="Proteomes" id="UP000266177">
    <property type="component" value="Unassembled WGS sequence"/>
</dbReference>
<comment type="caution">
    <text evidence="3">The sequence shown here is derived from an EMBL/GenBank/DDBJ whole genome shotgun (WGS) entry which is preliminary data.</text>
</comment>
<dbReference type="InterPro" id="IPR016162">
    <property type="entry name" value="Ald_DH_N"/>
</dbReference>
<organism evidence="3 4">
    <name type="scientific">Paenibacillus thiaminolyticus</name>
    <name type="common">Bacillus thiaminolyticus</name>
    <dbReference type="NCBI Taxonomy" id="49283"/>
    <lineage>
        <taxon>Bacteria</taxon>
        <taxon>Bacillati</taxon>
        <taxon>Bacillota</taxon>
        <taxon>Bacilli</taxon>
        <taxon>Bacillales</taxon>
        <taxon>Paenibacillaceae</taxon>
        <taxon>Paenibacillus</taxon>
    </lineage>
</organism>
<keyword evidence="1" id="KW-0560">Oxidoreductase</keyword>
<dbReference type="InterPro" id="IPR016163">
    <property type="entry name" value="Ald_DH_C"/>
</dbReference>
<proteinExistence type="predicted"/>
<evidence type="ECO:0000313" key="4">
    <source>
        <dbReference type="Proteomes" id="UP000266177"/>
    </source>
</evidence>
<dbReference type="SUPFAM" id="SSF53720">
    <property type="entry name" value="ALDH-like"/>
    <property type="match status" value="1"/>
</dbReference>
<evidence type="ECO:0000256" key="1">
    <source>
        <dbReference type="ARBA" id="ARBA00023002"/>
    </source>
</evidence>
<dbReference type="Gene3D" id="3.40.309.10">
    <property type="entry name" value="Aldehyde Dehydrogenase, Chain A, domain 2"/>
    <property type="match status" value="1"/>
</dbReference>
<dbReference type="PANTHER" id="PTHR43353">
    <property type="entry name" value="SUCCINATE-SEMIALDEHYDE DEHYDROGENASE, MITOCHONDRIAL"/>
    <property type="match status" value="1"/>
</dbReference>
<protein>
    <submittedName>
        <fullName evidence="3">Aldehyde dehydrogenase family protein</fullName>
    </submittedName>
</protein>
<dbReference type="Gene3D" id="3.40.605.10">
    <property type="entry name" value="Aldehyde Dehydrogenase, Chain A, domain 1"/>
    <property type="match status" value="1"/>
</dbReference>
<dbReference type="InterPro" id="IPR050740">
    <property type="entry name" value="Aldehyde_DH_Superfamily"/>
</dbReference>
<dbReference type="EMBL" id="QYZD01000021">
    <property type="protein sequence ID" value="RJG21783.1"/>
    <property type="molecule type" value="Genomic_DNA"/>
</dbReference>
<dbReference type="InterPro" id="IPR016160">
    <property type="entry name" value="Ald_DH_CS_CYS"/>
</dbReference>
<evidence type="ECO:0000259" key="2">
    <source>
        <dbReference type="Pfam" id="PF00171"/>
    </source>
</evidence>
<dbReference type="InterPro" id="IPR016161">
    <property type="entry name" value="Ald_DH/histidinol_DH"/>
</dbReference>
<reference evidence="3 4" key="1">
    <citation type="submission" date="2018-09" db="EMBL/GenBank/DDBJ databases">
        <title>Paenibacillus SK2017-BO5.</title>
        <authorList>
            <person name="Piskunova J.V."/>
            <person name="Dubiley S.A."/>
            <person name="Severinov K.V."/>
        </authorList>
    </citation>
    <scope>NUCLEOTIDE SEQUENCE [LARGE SCALE GENOMIC DNA]</scope>
    <source>
        <strain evidence="3 4">BO5</strain>
    </source>
</reference>
<sequence>MDVHRWIGERVSLPIEMHPVGQVEFRRSMKDADVVVFTGDYYNSLEVQAEFPSSLFLFFGSGINPFIVGAQADLGPAVQATVQSRLYNSGQDCMCPNVFFVHREVRSDFVAGLLDQVRQVKTGVSVDQDTVVNPLIYDEIPLLASLFLDKYRDRIIHGGQVDISRKLVEPTILLSAIDRMPEVEEHYCPIFNVVEYGCAQEVAEWIFSEERAESSFGACLFGEPELIEKLKPSHMLALNATLFDIENGNRPFGGYGMKASYVRYKDRTVSEPLLISEQVARFFHNSRSITTAGYSSI</sequence>
<name>A0A3A3GVH8_PANTH</name>
<dbReference type="GO" id="GO:0016620">
    <property type="term" value="F:oxidoreductase activity, acting on the aldehyde or oxo group of donors, NAD or NADP as acceptor"/>
    <property type="evidence" value="ECO:0007669"/>
    <property type="project" value="InterPro"/>
</dbReference>